<evidence type="ECO:0000313" key="4">
    <source>
        <dbReference type="EMBL" id="OLP52822.1"/>
    </source>
</evidence>
<sequence>MTDHAARQLSRMFRDIASAMADARDWLTELDGAIGDADHGITMALGFEAVTAALAREDLDRMAPSALFEIAATAFLDAVGASTGPLYATAFRRAARFLRTQEPAASNTPAQAPSLAARPLAPLSTATQAGLLQAMAAGIAERGKGQRGDKTMLDAWIPAAEAAESAAGLDAASLWRAVLPAAEAGAEATRSMTAARGRAARLGERSLGHIDPGAASAVILLQAMARVLADQTDAS</sequence>
<protein>
    <submittedName>
        <fullName evidence="4">Dihydroxyacetone kinase subunit L</fullName>
    </submittedName>
</protein>
<dbReference type="OrthoDB" id="9800291at2"/>
<evidence type="ECO:0000256" key="1">
    <source>
        <dbReference type="ARBA" id="ARBA00022679"/>
    </source>
</evidence>
<reference evidence="4 5" key="1">
    <citation type="submission" date="2016-09" db="EMBL/GenBank/DDBJ databases">
        <title>Rhizobium sp. nov., a novel species isolated from the rice rhizosphere.</title>
        <authorList>
            <person name="Zhao J."/>
            <person name="Zhang X."/>
        </authorList>
    </citation>
    <scope>NUCLEOTIDE SEQUENCE [LARGE SCALE GENOMIC DNA]</scope>
    <source>
        <strain evidence="4 5">MH17</strain>
    </source>
</reference>
<feature type="domain" description="DhaL" evidence="3">
    <location>
        <begin position="7"/>
        <end position="226"/>
    </location>
</feature>
<dbReference type="EMBL" id="MKIO01000042">
    <property type="protein sequence ID" value="OLP52822.1"/>
    <property type="molecule type" value="Genomic_DNA"/>
</dbReference>
<dbReference type="Gene3D" id="1.25.40.340">
    <property type="match status" value="1"/>
</dbReference>
<comment type="caution">
    <text evidence="4">The sequence shown here is derived from an EMBL/GenBank/DDBJ whole genome shotgun (WGS) entry which is preliminary data.</text>
</comment>
<dbReference type="NCBIfam" id="TIGR02365">
    <property type="entry name" value="dha_L_ycgS"/>
    <property type="match status" value="1"/>
</dbReference>
<dbReference type="InterPro" id="IPR036117">
    <property type="entry name" value="DhaL_dom_sf"/>
</dbReference>
<dbReference type="InterPro" id="IPR012737">
    <property type="entry name" value="DhaK_L_YcgS"/>
</dbReference>
<dbReference type="AlphaFoldDB" id="A0A1Q9AD23"/>
<dbReference type="Proteomes" id="UP000186143">
    <property type="component" value="Unassembled WGS sequence"/>
</dbReference>
<dbReference type="STRING" id="1672749.BJF92_07530"/>
<organism evidence="4 5">
    <name type="scientific">Xaviernesmea rhizosphaerae</name>
    <dbReference type="NCBI Taxonomy" id="1672749"/>
    <lineage>
        <taxon>Bacteria</taxon>
        <taxon>Pseudomonadati</taxon>
        <taxon>Pseudomonadota</taxon>
        <taxon>Alphaproteobacteria</taxon>
        <taxon>Hyphomicrobiales</taxon>
        <taxon>Rhizobiaceae</taxon>
        <taxon>Rhizobium/Agrobacterium group</taxon>
        <taxon>Xaviernesmea</taxon>
    </lineage>
</organism>
<dbReference type="GO" id="GO:0019563">
    <property type="term" value="P:glycerol catabolic process"/>
    <property type="evidence" value="ECO:0007669"/>
    <property type="project" value="TreeGrafter"/>
</dbReference>
<dbReference type="GO" id="GO:0005829">
    <property type="term" value="C:cytosol"/>
    <property type="evidence" value="ECO:0007669"/>
    <property type="project" value="TreeGrafter"/>
</dbReference>
<dbReference type="InterPro" id="IPR004007">
    <property type="entry name" value="DhaL_dom"/>
</dbReference>
<gene>
    <name evidence="4" type="ORF">BJF92_07530</name>
</gene>
<dbReference type="SMART" id="SM01120">
    <property type="entry name" value="Dak2"/>
    <property type="match status" value="1"/>
</dbReference>
<proteinExistence type="predicted"/>
<keyword evidence="1" id="KW-0808">Transferase</keyword>
<dbReference type="GO" id="GO:0004371">
    <property type="term" value="F:glycerone kinase activity"/>
    <property type="evidence" value="ECO:0007669"/>
    <property type="project" value="InterPro"/>
</dbReference>
<dbReference type="FunFam" id="1.25.40.340:FF:000002">
    <property type="entry name" value="Dihydroxyacetone kinase, L subunit"/>
    <property type="match status" value="1"/>
</dbReference>
<accession>A0A1Q9AD23</accession>
<name>A0A1Q9AD23_9HYPH</name>
<evidence type="ECO:0000259" key="3">
    <source>
        <dbReference type="PROSITE" id="PS51480"/>
    </source>
</evidence>
<evidence type="ECO:0000313" key="5">
    <source>
        <dbReference type="Proteomes" id="UP000186143"/>
    </source>
</evidence>
<dbReference type="InterPro" id="IPR050861">
    <property type="entry name" value="Dihydroxyacetone_Kinase"/>
</dbReference>
<dbReference type="SUPFAM" id="SSF101473">
    <property type="entry name" value="DhaL-like"/>
    <property type="match status" value="1"/>
</dbReference>
<keyword evidence="2 4" id="KW-0418">Kinase</keyword>
<dbReference type="PROSITE" id="PS51480">
    <property type="entry name" value="DHAL"/>
    <property type="match status" value="1"/>
</dbReference>
<dbReference type="PANTHER" id="PTHR28629">
    <property type="entry name" value="TRIOKINASE/FMN CYCLASE"/>
    <property type="match status" value="1"/>
</dbReference>
<dbReference type="Pfam" id="PF02734">
    <property type="entry name" value="Dak2"/>
    <property type="match status" value="1"/>
</dbReference>
<evidence type="ECO:0000256" key="2">
    <source>
        <dbReference type="ARBA" id="ARBA00022777"/>
    </source>
</evidence>
<dbReference type="PANTHER" id="PTHR28629:SF4">
    <property type="entry name" value="TRIOKINASE_FMN CYCLASE"/>
    <property type="match status" value="1"/>
</dbReference>
<dbReference type="RefSeq" id="WP_075637097.1">
    <property type="nucleotide sequence ID" value="NZ_MKIO01000042.1"/>
</dbReference>